<dbReference type="EMBL" id="BAABGM010000019">
    <property type="protein sequence ID" value="GAA4410092.1"/>
    <property type="molecule type" value="Genomic_DNA"/>
</dbReference>
<sequence>MVDFAPNVLVEGTNMAQRTVTILSDDLDGKEGKDITTVTFGFDGSTYDIDLSKKNRVALEKALSPYIDAARKVPSAPRRSAKKSTPRVTSDDRAWLRSNGFPDVKDRGRLPSAAIEALRNR</sequence>
<name>A0ABP8KMD7_9MICO</name>
<dbReference type="InterPro" id="IPR042261">
    <property type="entry name" value="Lsr2-like_dimerization"/>
</dbReference>
<proteinExistence type="predicted"/>
<accession>A0ABP8KMD7</accession>
<evidence type="ECO:0000313" key="3">
    <source>
        <dbReference type="EMBL" id="GAA4410092.1"/>
    </source>
</evidence>
<dbReference type="Pfam" id="PF11774">
    <property type="entry name" value="Lsr2"/>
    <property type="match status" value="1"/>
</dbReference>
<evidence type="ECO:0000259" key="2">
    <source>
        <dbReference type="Pfam" id="PF11774"/>
    </source>
</evidence>
<feature type="domain" description="Lsr2 dimerization" evidence="2">
    <location>
        <begin position="15"/>
        <end position="73"/>
    </location>
</feature>
<evidence type="ECO:0000256" key="1">
    <source>
        <dbReference type="SAM" id="MobiDB-lite"/>
    </source>
</evidence>
<gene>
    <name evidence="3" type="ORF">GCM10023168_29430</name>
</gene>
<dbReference type="Gene3D" id="4.10.320.10">
    <property type="entry name" value="E3-binding domain"/>
    <property type="match status" value="1"/>
</dbReference>
<organism evidence="3 4">
    <name type="scientific">Fodinibacter luteus</name>
    <dbReference type="NCBI Taxonomy" id="552064"/>
    <lineage>
        <taxon>Bacteria</taxon>
        <taxon>Bacillati</taxon>
        <taxon>Actinomycetota</taxon>
        <taxon>Actinomycetes</taxon>
        <taxon>Micrococcales</taxon>
        <taxon>Intrasporangiaceae</taxon>
        <taxon>Fodinibacter (ex Wang et al. 2009)</taxon>
    </lineage>
</organism>
<keyword evidence="4" id="KW-1185">Reference proteome</keyword>
<feature type="region of interest" description="Disordered" evidence="1">
    <location>
        <begin position="71"/>
        <end position="104"/>
    </location>
</feature>
<comment type="caution">
    <text evidence="3">The sequence shown here is derived from an EMBL/GenBank/DDBJ whole genome shotgun (WGS) entry which is preliminary data.</text>
</comment>
<dbReference type="Gene3D" id="3.30.60.230">
    <property type="entry name" value="Lsr2, dimerization domain"/>
    <property type="match status" value="1"/>
</dbReference>
<protein>
    <submittedName>
        <fullName evidence="3">Lsr2 family protein</fullName>
    </submittedName>
</protein>
<dbReference type="InterPro" id="IPR024412">
    <property type="entry name" value="Lsr2_dim_dom"/>
</dbReference>
<dbReference type="InterPro" id="IPR036625">
    <property type="entry name" value="E3-bd_dom_sf"/>
</dbReference>
<evidence type="ECO:0000313" key="4">
    <source>
        <dbReference type="Proteomes" id="UP001500945"/>
    </source>
</evidence>
<reference evidence="4" key="1">
    <citation type="journal article" date="2019" name="Int. J. Syst. Evol. Microbiol.">
        <title>The Global Catalogue of Microorganisms (GCM) 10K type strain sequencing project: providing services to taxonomists for standard genome sequencing and annotation.</title>
        <authorList>
            <consortium name="The Broad Institute Genomics Platform"/>
            <consortium name="The Broad Institute Genome Sequencing Center for Infectious Disease"/>
            <person name="Wu L."/>
            <person name="Ma J."/>
        </authorList>
    </citation>
    <scope>NUCLEOTIDE SEQUENCE [LARGE SCALE GENOMIC DNA]</scope>
    <source>
        <strain evidence="4">JCM 17809</strain>
    </source>
</reference>
<dbReference type="Proteomes" id="UP001500945">
    <property type="component" value="Unassembled WGS sequence"/>
</dbReference>